<dbReference type="Proteomes" id="UP000641932">
    <property type="component" value="Unassembled WGS sequence"/>
</dbReference>
<name>A0A917ZZT5_9ACTN</name>
<keyword evidence="2" id="KW-1185">Reference proteome</keyword>
<comment type="caution">
    <text evidence="1">The sequence shown here is derived from an EMBL/GenBank/DDBJ whole genome shotgun (WGS) entry which is preliminary data.</text>
</comment>
<evidence type="ECO:0000313" key="2">
    <source>
        <dbReference type="Proteomes" id="UP000641932"/>
    </source>
</evidence>
<gene>
    <name evidence="1" type="ORF">GCM10012280_64700</name>
</gene>
<dbReference type="EMBL" id="BMMS01000042">
    <property type="protein sequence ID" value="GGO99072.1"/>
    <property type="molecule type" value="Genomic_DNA"/>
</dbReference>
<reference evidence="1" key="1">
    <citation type="journal article" date="2014" name="Int. J. Syst. Evol. Microbiol.">
        <title>Complete genome sequence of Corynebacterium casei LMG S-19264T (=DSM 44701T), isolated from a smear-ripened cheese.</title>
        <authorList>
            <consortium name="US DOE Joint Genome Institute (JGI-PGF)"/>
            <person name="Walter F."/>
            <person name="Albersmeier A."/>
            <person name="Kalinowski J."/>
            <person name="Ruckert C."/>
        </authorList>
    </citation>
    <scope>NUCLEOTIDE SEQUENCE</scope>
    <source>
        <strain evidence="1">CGMCC 4.7201</strain>
    </source>
</reference>
<protein>
    <submittedName>
        <fullName evidence="1">Uncharacterized protein</fullName>
    </submittedName>
</protein>
<organism evidence="1 2">
    <name type="scientific">Wenjunlia tyrosinilytica</name>
    <dbReference type="NCBI Taxonomy" id="1544741"/>
    <lineage>
        <taxon>Bacteria</taxon>
        <taxon>Bacillati</taxon>
        <taxon>Actinomycetota</taxon>
        <taxon>Actinomycetes</taxon>
        <taxon>Kitasatosporales</taxon>
        <taxon>Streptomycetaceae</taxon>
        <taxon>Wenjunlia</taxon>
    </lineage>
</organism>
<accession>A0A917ZZT5</accession>
<dbReference type="AlphaFoldDB" id="A0A917ZZT5"/>
<sequence>MSEGLAVPVVELPVPQGIDLFAGLRLQIGGEQVTVAAILTQQDLHGPLVDRFGSYCSCGKASAV</sequence>
<reference evidence="1" key="2">
    <citation type="submission" date="2020-09" db="EMBL/GenBank/DDBJ databases">
        <authorList>
            <person name="Sun Q."/>
            <person name="Zhou Y."/>
        </authorList>
    </citation>
    <scope>NUCLEOTIDE SEQUENCE</scope>
    <source>
        <strain evidence="1">CGMCC 4.7201</strain>
    </source>
</reference>
<proteinExistence type="predicted"/>
<evidence type="ECO:0000313" key="1">
    <source>
        <dbReference type="EMBL" id="GGO99072.1"/>
    </source>
</evidence>